<dbReference type="SMR" id="E0W5M0"/>
<dbReference type="VEuPathDB" id="FungiDB:PHYSODRAFT_286372"/>
<name>E0W5M0_PHYSO</name>
<dbReference type="EMBL" id="JN254284">
    <property type="protein sequence ID" value="AEK81097.1"/>
    <property type="molecule type" value="Genomic_DNA"/>
</dbReference>
<protein>
    <submittedName>
        <fullName evidence="1">Avh282</fullName>
    </submittedName>
</protein>
<gene>
    <name evidence="1" type="primary">Avh</name>
</gene>
<dbReference type="OrthoDB" id="128682at2759"/>
<sequence>MPLCFESPIAGCRTLRVIGMGLAWRCVFAFSLAVRDSPQEARSTFAHNHAFGERFRGDFVTICVSVALSTAAEAVQTKTSIECSPCIPGNAVNYNGAHGRSLRAEKTRAVSEERENLWTRFYNALRVRWWLETEKTDEQVMKILKLTGRSGDELTGHPNFKTFAKFAKTAEKYKLGEWYRSRVSTYDAWVKLGLEDVPLHLVHQTPAYWTNYHYVNMFDYYASIAMKNRHQPPVLVSEKASPKEMSRVLIWAATERSDDYVKAALGILGKSGEALTTHAGYKYYKQYLGHLEEAKKVKTATTAA</sequence>
<reference evidence="1" key="1">
    <citation type="journal article" date="2011" name="Plant Cell">
        <title>Transcriptional programming and functional interactions within the Phytophthora sojae RXLR effector repertoire.</title>
        <authorList>
            <person name="Wang Q."/>
            <person name="Han C."/>
            <person name="Ferreira A.O."/>
            <person name="Yu X."/>
            <person name="Ye W."/>
            <person name="Tripathy S."/>
            <person name="Kale S.D."/>
            <person name="Gu B."/>
            <person name="Sheng Y."/>
            <person name="Sui Y."/>
            <person name="Wang X."/>
            <person name="Zhang Z."/>
            <person name="Cheng B."/>
            <person name="Dong S."/>
            <person name="Shan W."/>
            <person name="Zheng X."/>
            <person name="Dou D."/>
            <person name="Tyler B.M."/>
            <person name="Wang Y."/>
        </authorList>
    </citation>
    <scope>NUCLEOTIDE SEQUENCE</scope>
    <source>
        <strain evidence="1">P7064</strain>
        <strain evidence="2">P7076</strain>
    </source>
</reference>
<dbReference type="EMBL" id="JN254286">
    <property type="protein sequence ID" value="AEK81099.1"/>
    <property type="molecule type" value="Genomic_DNA"/>
</dbReference>
<organism evidence="1">
    <name type="scientific">Phytophthora sojae</name>
    <name type="common">Soybean stem and root rot agent</name>
    <name type="synonym">Phytophthora megasperma f. sp. glycines</name>
    <dbReference type="NCBI Taxonomy" id="67593"/>
    <lineage>
        <taxon>Eukaryota</taxon>
        <taxon>Sar</taxon>
        <taxon>Stramenopiles</taxon>
        <taxon>Oomycota</taxon>
        <taxon>Peronosporomycetes</taxon>
        <taxon>Peronosporales</taxon>
        <taxon>Peronosporaceae</taxon>
        <taxon>Phytophthora</taxon>
    </lineage>
</organism>
<proteinExistence type="predicted"/>
<dbReference type="AlphaFoldDB" id="E0W5M0"/>
<evidence type="ECO:0000313" key="1">
    <source>
        <dbReference type="EMBL" id="AEK81097.1"/>
    </source>
</evidence>
<dbReference type="RefSeq" id="XP_009529490.1">
    <property type="nucleotide sequence ID" value="XM_009531195.1"/>
</dbReference>
<accession>E0W5M0</accession>
<dbReference type="KEGG" id="psoj:PHYSODRAFT_286372"/>
<evidence type="ECO:0000313" key="2">
    <source>
        <dbReference type="EMBL" id="AEK81099.1"/>
    </source>
</evidence>